<feature type="domain" description="DUF5110" evidence="4">
    <location>
        <begin position="568"/>
        <end position="637"/>
    </location>
</feature>
<dbReference type="Pfam" id="PF17137">
    <property type="entry name" value="DUF5110"/>
    <property type="match status" value="1"/>
</dbReference>
<dbReference type="AlphaFoldDB" id="A0A382CQB6"/>
<dbReference type="Pfam" id="PF21365">
    <property type="entry name" value="Glyco_hydro_31_3rd"/>
    <property type="match status" value="1"/>
</dbReference>
<sequence>AFETSANSDTVTINNNLTEFRILFYTNDIFRIWMTPNGIFEDPAGTDIVVHNQPPIAIQTSDEGEYYKISSNSVILRVYKTPLIFAMYETDNTTVIWEESSPITFGEETHQYLYRGENEYFYGCGMQNGYFSHRDQSIDIRLQISSWDDGAVPGPAPFFMSTAGYGVYRNTFKPGQYDFFETLDLEHEEIRFDAYYFRGPSLKNVLNGYTQITGRPFLPPRWALSFGDADCYSPTSNVVSNIAETYRELDMPGGWILPNDGYGCGYTNLPEVVSELEDLGFKTGLWTEDGVDQQTWEVGTAGIRCSKLDVAWIGSGYQWAFDGCRQAYTGIEANSDARGFVWSVSSWAGTQRYSTVWSGDEYGTWEYIRYHIPTITGSGLSGLNYATGDVDGIFGGSGPTYTRDLQWKCFTPVLMVISGWAPANKQPWTRGQPYTDINRDYLKLKMRLTPYMYSYCNIAYETGVPAARAMVLEFPDDPVTWGTETQYQFMSGEWFLVAPIYQNSYERDNIYLPSGLWFDYWDGTQYAGNQILNNYSAPLEKLPLFVKGGAIIPMYSEMLYDNEIPADTLTLDCYPHEESSFTLYEDDGLTRQHRTGSFAKQTFNLYGSENDIQFTIGESMGDYEGKYENRIYRPQFHVN</sequence>
<accession>A0A382CQB6</accession>
<evidence type="ECO:0000259" key="4">
    <source>
        <dbReference type="Pfam" id="PF17137"/>
    </source>
</evidence>
<evidence type="ECO:0008006" key="7">
    <source>
        <dbReference type="Google" id="ProtNLM"/>
    </source>
</evidence>
<dbReference type="PANTHER" id="PTHR43863:SF2">
    <property type="entry name" value="MALTASE-GLUCOAMYLASE"/>
    <property type="match status" value="1"/>
</dbReference>
<dbReference type="Gene3D" id="2.60.40.1760">
    <property type="entry name" value="glycosyl hydrolase (family 31)"/>
    <property type="match status" value="1"/>
</dbReference>
<dbReference type="Gene3D" id="3.20.20.80">
    <property type="entry name" value="Glycosidases"/>
    <property type="match status" value="1"/>
</dbReference>
<feature type="non-terminal residue" evidence="6">
    <location>
        <position position="639"/>
    </location>
</feature>
<dbReference type="InterPro" id="IPR051816">
    <property type="entry name" value="Glycosyl_Hydrolase_31"/>
</dbReference>
<dbReference type="SUPFAM" id="SSF51445">
    <property type="entry name" value="(Trans)glycosidases"/>
    <property type="match status" value="1"/>
</dbReference>
<dbReference type="GO" id="GO:0005975">
    <property type="term" value="P:carbohydrate metabolic process"/>
    <property type="evidence" value="ECO:0007669"/>
    <property type="project" value="InterPro"/>
</dbReference>
<dbReference type="SUPFAM" id="SSF74650">
    <property type="entry name" value="Galactose mutarotase-like"/>
    <property type="match status" value="1"/>
</dbReference>
<evidence type="ECO:0000259" key="3">
    <source>
        <dbReference type="Pfam" id="PF13802"/>
    </source>
</evidence>
<dbReference type="GO" id="GO:0030246">
    <property type="term" value="F:carbohydrate binding"/>
    <property type="evidence" value="ECO:0007669"/>
    <property type="project" value="InterPro"/>
</dbReference>
<evidence type="ECO:0000259" key="5">
    <source>
        <dbReference type="Pfam" id="PF21365"/>
    </source>
</evidence>
<dbReference type="InterPro" id="IPR025887">
    <property type="entry name" value="Glyco_hydro_31_N_dom"/>
</dbReference>
<feature type="domain" description="Glycoside hydrolase family 31 N-terminal" evidence="3">
    <location>
        <begin position="20"/>
        <end position="178"/>
    </location>
</feature>
<dbReference type="SUPFAM" id="SSF51011">
    <property type="entry name" value="Glycosyl hydrolase domain"/>
    <property type="match status" value="1"/>
</dbReference>
<dbReference type="Gene3D" id="2.60.40.1180">
    <property type="entry name" value="Golgi alpha-mannosidase II"/>
    <property type="match status" value="2"/>
</dbReference>
<dbReference type="InterPro" id="IPR000322">
    <property type="entry name" value="Glyco_hydro_31_TIM"/>
</dbReference>
<gene>
    <name evidence="6" type="ORF">METZ01_LOCUS180337</name>
</gene>
<proteinExistence type="inferred from homology"/>
<feature type="non-terminal residue" evidence="6">
    <location>
        <position position="1"/>
    </location>
</feature>
<feature type="domain" description="Glycosyl hydrolase family 31 C-terminal" evidence="5">
    <location>
        <begin position="463"/>
        <end position="552"/>
    </location>
</feature>
<dbReference type="Pfam" id="PF13802">
    <property type="entry name" value="Gal_mutarotas_2"/>
    <property type="match status" value="1"/>
</dbReference>
<protein>
    <recommendedName>
        <fullName evidence="7">DUF5110 domain-containing protein</fullName>
    </recommendedName>
</protein>
<comment type="similarity">
    <text evidence="1">Belongs to the glycosyl hydrolase 31 family.</text>
</comment>
<name>A0A382CQB6_9ZZZZ</name>
<dbReference type="InterPro" id="IPR013780">
    <property type="entry name" value="Glyco_hydro_b"/>
</dbReference>
<evidence type="ECO:0000256" key="1">
    <source>
        <dbReference type="ARBA" id="ARBA00007806"/>
    </source>
</evidence>
<dbReference type="GO" id="GO:0004553">
    <property type="term" value="F:hydrolase activity, hydrolyzing O-glycosyl compounds"/>
    <property type="evidence" value="ECO:0007669"/>
    <property type="project" value="InterPro"/>
</dbReference>
<dbReference type="InterPro" id="IPR017853">
    <property type="entry name" value="GH"/>
</dbReference>
<dbReference type="InterPro" id="IPR033403">
    <property type="entry name" value="DUF5110"/>
</dbReference>
<reference evidence="6" key="1">
    <citation type="submission" date="2018-05" db="EMBL/GenBank/DDBJ databases">
        <authorList>
            <person name="Lanie J.A."/>
            <person name="Ng W.-L."/>
            <person name="Kazmierczak K.M."/>
            <person name="Andrzejewski T.M."/>
            <person name="Davidsen T.M."/>
            <person name="Wayne K.J."/>
            <person name="Tettelin H."/>
            <person name="Glass J.I."/>
            <person name="Rusch D."/>
            <person name="Podicherti R."/>
            <person name="Tsui H.-C.T."/>
            <person name="Winkler M.E."/>
        </authorList>
    </citation>
    <scope>NUCLEOTIDE SEQUENCE</scope>
</reference>
<dbReference type="Pfam" id="PF01055">
    <property type="entry name" value="Glyco_hydro_31_2nd"/>
    <property type="match status" value="1"/>
</dbReference>
<feature type="domain" description="Glycoside hydrolase family 31 TIM barrel" evidence="2">
    <location>
        <begin position="326"/>
        <end position="454"/>
    </location>
</feature>
<evidence type="ECO:0000313" key="6">
    <source>
        <dbReference type="EMBL" id="SVB27483.1"/>
    </source>
</evidence>
<evidence type="ECO:0000259" key="2">
    <source>
        <dbReference type="Pfam" id="PF01055"/>
    </source>
</evidence>
<dbReference type="CDD" id="cd14752">
    <property type="entry name" value="GH31_N"/>
    <property type="match status" value="1"/>
</dbReference>
<dbReference type="InterPro" id="IPR048395">
    <property type="entry name" value="Glyco_hydro_31_C"/>
</dbReference>
<dbReference type="PANTHER" id="PTHR43863">
    <property type="entry name" value="HYDROLASE, PUTATIVE (AFU_ORTHOLOGUE AFUA_1G03140)-RELATED"/>
    <property type="match status" value="1"/>
</dbReference>
<dbReference type="InterPro" id="IPR011013">
    <property type="entry name" value="Gal_mutarotase_sf_dom"/>
</dbReference>
<dbReference type="EMBL" id="UINC01035296">
    <property type="protein sequence ID" value="SVB27483.1"/>
    <property type="molecule type" value="Genomic_DNA"/>
</dbReference>
<organism evidence="6">
    <name type="scientific">marine metagenome</name>
    <dbReference type="NCBI Taxonomy" id="408172"/>
    <lineage>
        <taxon>unclassified sequences</taxon>
        <taxon>metagenomes</taxon>
        <taxon>ecological metagenomes</taxon>
    </lineage>
</organism>